<protein>
    <submittedName>
        <fullName evidence="1">Uncharacterized protein</fullName>
    </submittedName>
</protein>
<proteinExistence type="predicted"/>
<evidence type="ECO:0000313" key="1">
    <source>
        <dbReference type="EMBL" id="PKK68259.1"/>
    </source>
</evidence>
<sequence length="214" mass="24227">MFDESRDDDDELLTKGQLVTSFIKDLKSNTTSTDFVENLVDEPQVTLQLLLSGIELENIIEIWKICRIDGLLQRENLVALVMLYSSSAKFHISMIPTRWYKDNITNLNCSFENSPVLSAIEPVDTSTSSVPPSQNNFTLQIAFSTAKTAINVALKIKTDEKLIKILKDFIASKHEKQSERNDYTNNNLEVNNYTEDQSTQNTSNIIIPLQHLIG</sequence>
<reference evidence="1 2" key="2">
    <citation type="submission" date="2017-10" db="EMBL/GenBank/DDBJ databases">
        <title>Extensive intraspecific genome diversity in a model arbuscular mycorrhizal fungus.</title>
        <authorList>
            <person name="Chen E.C.H."/>
            <person name="Morin E."/>
            <person name="Baudet D."/>
            <person name="Noel J."/>
            <person name="Ndikumana S."/>
            <person name="Charron P."/>
            <person name="St-Onge C."/>
            <person name="Giorgi J."/>
            <person name="Grigoriev I.V."/>
            <person name="Roux C."/>
            <person name="Martin F.M."/>
            <person name="Corradi N."/>
        </authorList>
    </citation>
    <scope>NUCLEOTIDE SEQUENCE [LARGE SCALE GENOMIC DNA]</scope>
    <source>
        <strain evidence="1 2">C2</strain>
    </source>
</reference>
<accession>A0A2N1N311</accession>
<dbReference type="VEuPathDB" id="FungiDB:FUN_000709"/>
<dbReference type="Proteomes" id="UP000233469">
    <property type="component" value="Unassembled WGS sequence"/>
</dbReference>
<name>A0A2N1N311_9GLOM</name>
<organism evidence="1 2">
    <name type="scientific">Rhizophagus irregularis</name>
    <dbReference type="NCBI Taxonomy" id="588596"/>
    <lineage>
        <taxon>Eukaryota</taxon>
        <taxon>Fungi</taxon>
        <taxon>Fungi incertae sedis</taxon>
        <taxon>Mucoromycota</taxon>
        <taxon>Glomeromycotina</taxon>
        <taxon>Glomeromycetes</taxon>
        <taxon>Glomerales</taxon>
        <taxon>Glomeraceae</taxon>
        <taxon>Rhizophagus</taxon>
    </lineage>
</organism>
<gene>
    <name evidence="1" type="ORF">RhiirC2_782490</name>
</gene>
<dbReference type="EMBL" id="LLXL01000862">
    <property type="protein sequence ID" value="PKK68259.1"/>
    <property type="molecule type" value="Genomic_DNA"/>
</dbReference>
<comment type="caution">
    <text evidence="1">The sequence shown here is derived from an EMBL/GenBank/DDBJ whole genome shotgun (WGS) entry which is preliminary data.</text>
</comment>
<evidence type="ECO:0000313" key="2">
    <source>
        <dbReference type="Proteomes" id="UP000233469"/>
    </source>
</evidence>
<reference evidence="1 2" key="1">
    <citation type="submission" date="2016-04" db="EMBL/GenBank/DDBJ databases">
        <title>Genome analyses suggest a sexual origin of heterokaryosis in a supposedly ancient asexual fungus.</title>
        <authorList>
            <person name="Ropars J."/>
            <person name="Sedzielewska K."/>
            <person name="Noel J."/>
            <person name="Charron P."/>
            <person name="Farinelli L."/>
            <person name="Marton T."/>
            <person name="Kruger M."/>
            <person name="Pelin A."/>
            <person name="Brachmann A."/>
            <person name="Corradi N."/>
        </authorList>
    </citation>
    <scope>NUCLEOTIDE SEQUENCE [LARGE SCALE GENOMIC DNA]</scope>
    <source>
        <strain evidence="1 2">C2</strain>
    </source>
</reference>
<dbReference type="AlphaFoldDB" id="A0A2N1N311"/>